<organism evidence="3 4">
    <name type="scientific">Pseudarthrobacter enclensis</name>
    <dbReference type="NCBI Taxonomy" id="993070"/>
    <lineage>
        <taxon>Bacteria</taxon>
        <taxon>Bacillati</taxon>
        <taxon>Actinomycetota</taxon>
        <taxon>Actinomycetes</taxon>
        <taxon>Micrococcales</taxon>
        <taxon>Micrococcaceae</taxon>
        <taxon>Pseudarthrobacter</taxon>
    </lineage>
</organism>
<protein>
    <submittedName>
        <fullName evidence="3">Uncharacterized protein</fullName>
    </submittedName>
</protein>
<dbReference type="PROSITE" id="PS51257">
    <property type="entry name" value="PROKAR_LIPOPROTEIN"/>
    <property type="match status" value="1"/>
</dbReference>
<gene>
    <name evidence="3" type="ORF">J2X98_000792</name>
</gene>
<evidence type="ECO:0000313" key="3">
    <source>
        <dbReference type="EMBL" id="MDP9887221.1"/>
    </source>
</evidence>
<proteinExistence type="predicted"/>
<evidence type="ECO:0000256" key="1">
    <source>
        <dbReference type="SAM" id="MobiDB-lite"/>
    </source>
</evidence>
<dbReference type="Proteomes" id="UP001226577">
    <property type="component" value="Unassembled WGS sequence"/>
</dbReference>
<keyword evidence="2" id="KW-0732">Signal</keyword>
<feature type="chain" id="PRO_5047493218" evidence="2">
    <location>
        <begin position="23"/>
        <end position="317"/>
    </location>
</feature>
<reference evidence="3 4" key="1">
    <citation type="submission" date="2023-07" db="EMBL/GenBank/DDBJ databases">
        <title>Sorghum-associated microbial communities from plants grown in Nebraska, USA.</title>
        <authorList>
            <person name="Schachtman D."/>
        </authorList>
    </citation>
    <scope>NUCLEOTIDE SEQUENCE [LARGE SCALE GENOMIC DNA]</scope>
    <source>
        <strain evidence="3 4">CC222</strain>
    </source>
</reference>
<keyword evidence="4" id="KW-1185">Reference proteome</keyword>
<feature type="region of interest" description="Disordered" evidence="1">
    <location>
        <begin position="82"/>
        <end position="101"/>
    </location>
</feature>
<evidence type="ECO:0000313" key="4">
    <source>
        <dbReference type="Proteomes" id="UP001226577"/>
    </source>
</evidence>
<name>A0ABT9RPQ5_9MICC</name>
<accession>A0ABT9RPQ5</accession>
<dbReference type="EMBL" id="JAUSRE010000003">
    <property type="protein sequence ID" value="MDP9887221.1"/>
    <property type="molecule type" value="Genomic_DNA"/>
</dbReference>
<evidence type="ECO:0000256" key="2">
    <source>
        <dbReference type="SAM" id="SignalP"/>
    </source>
</evidence>
<comment type="caution">
    <text evidence="3">The sequence shown here is derived from an EMBL/GenBank/DDBJ whole genome shotgun (WGS) entry which is preliminary data.</text>
</comment>
<feature type="signal peptide" evidence="2">
    <location>
        <begin position="1"/>
        <end position="22"/>
    </location>
</feature>
<dbReference type="RefSeq" id="WP_307304467.1">
    <property type="nucleotide sequence ID" value="NZ_JAUSRE010000003.1"/>
</dbReference>
<feature type="region of interest" description="Disordered" evidence="1">
    <location>
        <begin position="29"/>
        <end position="53"/>
    </location>
</feature>
<sequence length="317" mass="30837">MRRNHLLAAGMLSAALATTACGAITAAPGVPAQSSSPAPAGVEASAGTRGDVSSDVVGASQRVAAEKAAAASRAEAAAAEAQKAEGAAPAPKAPTADPAAAAAAPQAAAGAPGAGTGAAVAPAAAPVLPPAPHPAVAPAAPAPAAASSPERVVTTTSTTAYTWYDNTPAGSATISHPVLHTTAGGKGTYEEPITIAVGHSLATGQDVLDFPAGTRIYLPDVRRYFIVEDTCGDGNDPQNGPCHQGVNANGTNSTIWIDMWIGGQGVSAGAADECAGRVTNVNTAVFNPAANYAVAPGTGVIHDGKCDAGYGNALVKQ</sequence>